<accession>F7BFW8</accession>
<keyword evidence="3" id="KW-1185">Reference proteome</keyword>
<dbReference type="InterPro" id="IPR012674">
    <property type="entry name" value="Calycin"/>
</dbReference>
<organism evidence="2 3">
    <name type="scientific">Ciona intestinalis</name>
    <name type="common">Transparent sea squirt</name>
    <name type="synonym">Ascidia intestinalis</name>
    <dbReference type="NCBI Taxonomy" id="7719"/>
    <lineage>
        <taxon>Eukaryota</taxon>
        <taxon>Metazoa</taxon>
        <taxon>Chordata</taxon>
        <taxon>Tunicata</taxon>
        <taxon>Ascidiacea</taxon>
        <taxon>Phlebobranchia</taxon>
        <taxon>Cionidae</taxon>
        <taxon>Ciona</taxon>
    </lineage>
</organism>
<dbReference type="InterPro" id="IPR031259">
    <property type="entry name" value="ILBP"/>
</dbReference>
<evidence type="ECO:0000313" key="2">
    <source>
        <dbReference type="Ensembl" id="ENSCINP00000026694.2"/>
    </source>
</evidence>
<dbReference type="PRINTS" id="PR00178">
    <property type="entry name" value="FATTYACIDBP"/>
</dbReference>
<accession>A0A1W2WMB0</accession>
<dbReference type="Pfam" id="PF14651">
    <property type="entry name" value="Lipocalin_7"/>
    <property type="match status" value="1"/>
</dbReference>
<dbReference type="STRING" id="7719.ENSCINP00000026694"/>
<name>F7BFW8_CIOIN</name>
<dbReference type="RefSeq" id="XP_026690735.1">
    <property type="nucleotide sequence ID" value="XM_026834934.1"/>
</dbReference>
<dbReference type="GeneTree" id="ENSGT00940000157139"/>
<dbReference type="InterPro" id="IPR000463">
    <property type="entry name" value="Fatty_acid-bd"/>
</dbReference>
<reference evidence="3" key="1">
    <citation type="journal article" date="2002" name="Science">
        <title>The draft genome of Ciona intestinalis: insights into chordate and vertebrate origins.</title>
        <authorList>
            <person name="Dehal P."/>
            <person name="Satou Y."/>
            <person name="Campbell R.K."/>
            <person name="Chapman J."/>
            <person name="Degnan B."/>
            <person name="De Tomaso A."/>
            <person name="Davidson B."/>
            <person name="Di Gregorio A."/>
            <person name="Gelpke M."/>
            <person name="Goodstein D.M."/>
            <person name="Harafuji N."/>
            <person name="Hastings K.E."/>
            <person name="Ho I."/>
            <person name="Hotta K."/>
            <person name="Huang W."/>
            <person name="Kawashima T."/>
            <person name="Lemaire P."/>
            <person name="Martinez D."/>
            <person name="Meinertzhagen I.A."/>
            <person name="Necula S."/>
            <person name="Nonaka M."/>
            <person name="Putnam N."/>
            <person name="Rash S."/>
            <person name="Saiga H."/>
            <person name="Satake M."/>
            <person name="Terry A."/>
            <person name="Yamada L."/>
            <person name="Wang H.G."/>
            <person name="Awazu S."/>
            <person name="Azumi K."/>
            <person name="Boore J."/>
            <person name="Branno M."/>
            <person name="Chin-Bow S."/>
            <person name="DeSantis R."/>
            <person name="Doyle S."/>
            <person name="Francino P."/>
            <person name="Keys D.N."/>
            <person name="Haga S."/>
            <person name="Hayashi H."/>
            <person name="Hino K."/>
            <person name="Imai K.S."/>
            <person name="Inaba K."/>
            <person name="Kano S."/>
            <person name="Kobayashi K."/>
            <person name="Kobayashi M."/>
            <person name="Lee B.I."/>
            <person name="Makabe K.W."/>
            <person name="Manohar C."/>
            <person name="Matassi G."/>
            <person name="Medina M."/>
            <person name="Mochizuki Y."/>
            <person name="Mount S."/>
            <person name="Morishita T."/>
            <person name="Miura S."/>
            <person name="Nakayama A."/>
            <person name="Nishizaka S."/>
            <person name="Nomoto H."/>
            <person name="Ohta F."/>
            <person name="Oishi K."/>
            <person name="Rigoutsos I."/>
            <person name="Sano M."/>
            <person name="Sasaki A."/>
            <person name="Sasakura Y."/>
            <person name="Shoguchi E."/>
            <person name="Shin-i T."/>
            <person name="Spagnuolo A."/>
            <person name="Stainier D."/>
            <person name="Suzuki M.M."/>
            <person name="Tassy O."/>
            <person name="Takatori N."/>
            <person name="Tokuoka M."/>
            <person name="Yagi K."/>
            <person name="Yoshizaki F."/>
            <person name="Wada S."/>
            <person name="Zhang C."/>
            <person name="Hyatt P.D."/>
            <person name="Larimer F."/>
            <person name="Detter C."/>
            <person name="Doggett N."/>
            <person name="Glavina T."/>
            <person name="Hawkins T."/>
            <person name="Richardson P."/>
            <person name="Lucas S."/>
            <person name="Kohara Y."/>
            <person name="Levine M."/>
            <person name="Satoh N."/>
            <person name="Rokhsar D.S."/>
        </authorList>
    </citation>
    <scope>NUCLEOTIDE SEQUENCE [LARGE SCALE GENOMIC DNA]</scope>
</reference>
<dbReference type="EMBL" id="EAAA01002548">
    <property type="status" value="NOT_ANNOTATED_CDS"/>
    <property type="molecule type" value="Genomic_DNA"/>
</dbReference>
<dbReference type="SUPFAM" id="SSF50814">
    <property type="entry name" value="Lipocalins"/>
    <property type="match status" value="1"/>
</dbReference>
<dbReference type="PANTHER" id="PTHR11955">
    <property type="entry name" value="FATTY ACID BINDING PROTEIN"/>
    <property type="match status" value="1"/>
</dbReference>
<sequence>MVDAFLGTFVVETRNNFDGFMKGVGVPDEYIEIARKVFPTTEITKDGDSFTVKRIRPQKTTSNTFKLGEETEVETIKGDKVKVTINMVGSQMVTKGENYCVTTEMDGGKLKETITLKGHTLTRWSKRA</sequence>
<comment type="similarity">
    <text evidence="1">Belongs to the calycin superfamily. Fatty-acid binding protein (FABP) family.</text>
</comment>
<dbReference type="GO" id="GO:0015908">
    <property type="term" value="P:fatty acid transport"/>
    <property type="evidence" value="ECO:0000318"/>
    <property type="project" value="GO_Central"/>
</dbReference>
<evidence type="ECO:0000256" key="1">
    <source>
        <dbReference type="ARBA" id="ARBA00008390"/>
    </source>
</evidence>
<dbReference type="InParanoid" id="F7BFW8"/>
<dbReference type="OrthoDB" id="8501868at2759"/>
<dbReference type="OMA" id="GKFCHVQ"/>
<dbReference type="Gene3D" id="2.40.128.20">
    <property type="match status" value="1"/>
</dbReference>
<dbReference type="GO" id="GO:0005829">
    <property type="term" value="C:cytosol"/>
    <property type="evidence" value="ECO:0000318"/>
    <property type="project" value="GO_Central"/>
</dbReference>
<dbReference type="GO" id="GO:0005504">
    <property type="term" value="F:fatty acid binding"/>
    <property type="evidence" value="ECO:0000318"/>
    <property type="project" value="GO_Central"/>
</dbReference>
<dbReference type="KEGG" id="cin:100178903"/>
<dbReference type="Ensembl" id="ENSCINT00000026940.2">
    <property type="protein sequence ID" value="ENSCINP00000026694.2"/>
    <property type="gene ID" value="ENSCING00000014865.2"/>
</dbReference>
<evidence type="ECO:0000313" key="3">
    <source>
        <dbReference type="Proteomes" id="UP000008144"/>
    </source>
</evidence>
<proteinExistence type="inferred from homology"/>
<reference evidence="2" key="2">
    <citation type="journal article" date="2008" name="Genome Biol.">
        <title>Improved genome assembly and evidence-based global gene model set for the chordate Ciona intestinalis: new insight into intron and operon populations.</title>
        <authorList>
            <person name="Satou Y."/>
            <person name="Mineta K."/>
            <person name="Ogasawara M."/>
            <person name="Sasakura Y."/>
            <person name="Shoguchi E."/>
            <person name="Ueno K."/>
            <person name="Yamada L."/>
            <person name="Matsumoto J."/>
            <person name="Wasserscheid J."/>
            <person name="Dewar K."/>
            <person name="Wiley G.B."/>
            <person name="Macmil S.L."/>
            <person name="Roe B.A."/>
            <person name="Zeller R.W."/>
            <person name="Hastings K.E."/>
            <person name="Lemaire P."/>
            <person name="Lindquist E."/>
            <person name="Endo T."/>
            <person name="Hotta K."/>
            <person name="Inaba K."/>
        </authorList>
    </citation>
    <scope>NUCLEOTIDE SEQUENCE [LARGE SCALE GENOMIC DNA]</scope>
    <source>
        <strain evidence="2">wild type</strain>
    </source>
</reference>
<gene>
    <name evidence="2" type="primary">LOC100178903</name>
</gene>
<reference evidence="2" key="3">
    <citation type="submission" date="2025-08" db="UniProtKB">
        <authorList>
            <consortium name="Ensembl"/>
        </authorList>
    </citation>
    <scope>IDENTIFICATION</scope>
</reference>
<protein>
    <submittedName>
        <fullName evidence="2">Fatty acid-binding protein, liver-like</fullName>
    </submittedName>
</protein>
<dbReference type="CDD" id="cd00742">
    <property type="entry name" value="FABP"/>
    <property type="match status" value="1"/>
</dbReference>
<reference evidence="2" key="4">
    <citation type="submission" date="2025-09" db="UniProtKB">
        <authorList>
            <consortium name="Ensembl"/>
        </authorList>
    </citation>
    <scope>IDENTIFICATION</scope>
</reference>
<dbReference type="AlphaFoldDB" id="F7BFW8"/>
<dbReference type="HOGENOM" id="CLU_113772_4_0_1"/>
<dbReference type="Proteomes" id="UP000008144">
    <property type="component" value="Chromosome 7"/>
</dbReference>
<dbReference type="FunCoup" id="F7BFW8">
    <property type="interactions" value="1"/>
</dbReference>
<dbReference type="GeneID" id="100178903"/>
<dbReference type="GO" id="GO:0005634">
    <property type="term" value="C:nucleus"/>
    <property type="evidence" value="ECO:0000318"/>
    <property type="project" value="GO_Central"/>
</dbReference>